<evidence type="ECO:0008006" key="5">
    <source>
        <dbReference type="Google" id="ProtNLM"/>
    </source>
</evidence>
<dbReference type="EMBL" id="BMFL01000007">
    <property type="protein sequence ID" value="GGE96205.1"/>
    <property type="molecule type" value="Genomic_DNA"/>
</dbReference>
<reference evidence="1" key="5">
    <citation type="submission" date="2024-05" db="EMBL/GenBank/DDBJ databases">
        <authorList>
            <person name="Sun Q."/>
            <person name="Zhou Y."/>
        </authorList>
    </citation>
    <scope>NUCLEOTIDE SEQUENCE</scope>
    <source>
        <strain evidence="1">CGMCC 1.12707</strain>
    </source>
</reference>
<gene>
    <name evidence="1" type="ORF">GCM10010984_12140</name>
    <name evidence="2" type="ORF">SAMN05443634_11090</name>
</gene>
<proteinExistence type="predicted"/>
<evidence type="ECO:0000313" key="2">
    <source>
        <dbReference type="EMBL" id="SHL51497.1"/>
    </source>
</evidence>
<dbReference type="RefSeq" id="WP_072933335.1">
    <property type="nucleotide sequence ID" value="NZ_BMFL01000007.1"/>
</dbReference>
<dbReference type="Proteomes" id="UP000184120">
    <property type="component" value="Unassembled WGS sequence"/>
</dbReference>
<accession>A0A1M7B975</accession>
<dbReference type="STRING" id="1434701.SAMN05443634_11090"/>
<reference evidence="4" key="4">
    <citation type="journal article" date="2019" name="Int. J. Syst. Evol. Microbiol.">
        <title>The Global Catalogue of Microorganisms (GCM) 10K type strain sequencing project: providing services to taxonomists for standard genome sequencing and annotation.</title>
        <authorList>
            <consortium name="The Broad Institute Genomics Platform"/>
            <consortium name="The Broad Institute Genome Sequencing Center for Infectious Disease"/>
            <person name="Wu L."/>
            <person name="Ma J."/>
        </authorList>
    </citation>
    <scope>NUCLEOTIDE SEQUENCE [LARGE SCALE GENOMIC DNA]</scope>
    <source>
        <strain evidence="4">CGMCC 1.12707</strain>
    </source>
</reference>
<reference evidence="2" key="3">
    <citation type="submission" date="2016-11" db="EMBL/GenBank/DDBJ databases">
        <authorList>
            <person name="Jaros S."/>
            <person name="Januszkiewicz K."/>
            <person name="Wedrychowicz H."/>
        </authorList>
    </citation>
    <scope>NUCLEOTIDE SEQUENCE [LARGE SCALE GENOMIC DNA]</scope>
    <source>
        <strain evidence="2">DSM 27989</strain>
    </source>
</reference>
<evidence type="ECO:0000313" key="1">
    <source>
        <dbReference type="EMBL" id="GGE96205.1"/>
    </source>
</evidence>
<reference evidence="3" key="2">
    <citation type="submission" date="2016-11" db="EMBL/GenBank/DDBJ databases">
        <authorList>
            <person name="Varghese N."/>
            <person name="Submissions S."/>
        </authorList>
    </citation>
    <scope>NUCLEOTIDE SEQUENCE [LARGE SCALE GENOMIC DNA]</scope>
    <source>
        <strain evidence="3">DSM 27989</strain>
    </source>
</reference>
<dbReference type="AlphaFoldDB" id="A0A1M7B975"/>
<sequence>MNGNKRVFIPTDFSIQSLSVINQLVKESSNTVFDIVLIHGYQPSNTITDLLFFSKNKMIEKLQKSAFVKAYEVIKNANQSTISSIKLDIIPFKRNLYIKNFFENSNIDSFIIPSTQQFHFESKNSFDLIPYIKKSRIPVKEILVNENISGLGYTEIIDELFIAKSTL</sequence>
<dbReference type="OrthoDB" id="893860at2"/>
<evidence type="ECO:0000313" key="3">
    <source>
        <dbReference type="Proteomes" id="UP000184120"/>
    </source>
</evidence>
<organism evidence="2 3">
    <name type="scientific">Chishuiella changwenlii</name>
    <dbReference type="NCBI Taxonomy" id="1434701"/>
    <lineage>
        <taxon>Bacteria</taxon>
        <taxon>Pseudomonadati</taxon>
        <taxon>Bacteroidota</taxon>
        <taxon>Flavobacteriia</taxon>
        <taxon>Flavobacteriales</taxon>
        <taxon>Weeksellaceae</taxon>
        <taxon>Chishuiella</taxon>
    </lineage>
</organism>
<evidence type="ECO:0000313" key="4">
    <source>
        <dbReference type="Proteomes" id="UP000650994"/>
    </source>
</evidence>
<dbReference type="Proteomes" id="UP000650994">
    <property type="component" value="Unassembled WGS sequence"/>
</dbReference>
<reference evidence="1" key="1">
    <citation type="journal article" date="2014" name="Int. J. Syst. Evol. Microbiol.">
        <title>Complete genome of a new Firmicutes species belonging to the dominant human colonic microbiota ('Ruminococcus bicirculans') reveals two chromosomes and a selective capacity to utilize plant glucans.</title>
        <authorList>
            <consortium name="NISC Comparative Sequencing Program"/>
            <person name="Wegmann U."/>
            <person name="Louis P."/>
            <person name="Goesmann A."/>
            <person name="Henrissat B."/>
            <person name="Duncan S.H."/>
            <person name="Flint H.J."/>
        </authorList>
    </citation>
    <scope>NUCLEOTIDE SEQUENCE</scope>
    <source>
        <strain evidence="1">CGMCC 1.12707</strain>
    </source>
</reference>
<dbReference type="EMBL" id="FRBH01000010">
    <property type="protein sequence ID" value="SHL51497.1"/>
    <property type="molecule type" value="Genomic_DNA"/>
</dbReference>
<keyword evidence="4" id="KW-1185">Reference proteome</keyword>
<protein>
    <recommendedName>
        <fullName evidence="5">Nucleotide-binding universal stress protein, UspA family</fullName>
    </recommendedName>
</protein>
<name>A0A1M7B975_9FLAO</name>